<sequence length="87" mass="9479">MRCQLAGRCVSEIMVYLSERVENVEGHVAEIVRGTESANAVLGSLLRSKTKDQRSSSTNLALEMDGHALGELSKGAGKRHRELRGNL</sequence>
<name>A0A2A6C0J8_PRIPA</name>
<dbReference type="Proteomes" id="UP000005239">
    <property type="component" value="Unassembled WGS sequence"/>
</dbReference>
<gene>
    <name evidence="1" type="primary">WBGene00284253</name>
</gene>
<evidence type="ECO:0000313" key="1">
    <source>
        <dbReference type="EnsemblMetazoa" id="PPA45884.1"/>
    </source>
</evidence>
<accession>A0A8R1Z8T4</accession>
<reference evidence="2" key="1">
    <citation type="journal article" date="2008" name="Nat. Genet.">
        <title>The Pristionchus pacificus genome provides a unique perspective on nematode lifestyle and parasitism.</title>
        <authorList>
            <person name="Dieterich C."/>
            <person name="Clifton S.W."/>
            <person name="Schuster L.N."/>
            <person name="Chinwalla A."/>
            <person name="Delehaunty K."/>
            <person name="Dinkelacker I."/>
            <person name="Fulton L."/>
            <person name="Fulton R."/>
            <person name="Godfrey J."/>
            <person name="Minx P."/>
            <person name="Mitreva M."/>
            <person name="Roeseler W."/>
            <person name="Tian H."/>
            <person name="Witte H."/>
            <person name="Yang S.P."/>
            <person name="Wilson R.K."/>
            <person name="Sommer R.J."/>
        </authorList>
    </citation>
    <scope>NUCLEOTIDE SEQUENCE [LARGE SCALE GENOMIC DNA]</scope>
    <source>
        <strain evidence="2">PS312</strain>
    </source>
</reference>
<protein>
    <submittedName>
        <fullName evidence="1">Uncharacterized protein</fullName>
    </submittedName>
</protein>
<organism evidence="1 2">
    <name type="scientific">Pristionchus pacificus</name>
    <name type="common">Parasitic nematode worm</name>
    <dbReference type="NCBI Taxonomy" id="54126"/>
    <lineage>
        <taxon>Eukaryota</taxon>
        <taxon>Metazoa</taxon>
        <taxon>Ecdysozoa</taxon>
        <taxon>Nematoda</taxon>
        <taxon>Chromadorea</taxon>
        <taxon>Rhabditida</taxon>
        <taxon>Rhabditina</taxon>
        <taxon>Diplogasteromorpha</taxon>
        <taxon>Diplogasteroidea</taxon>
        <taxon>Neodiplogasteridae</taxon>
        <taxon>Pristionchus</taxon>
    </lineage>
</organism>
<keyword evidence="2" id="KW-1185">Reference proteome</keyword>
<dbReference type="EnsemblMetazoa" id="PPA45884.1">
    <property type="protein sequence ID" value="PPA45884.1"/>
    <property type="gene ID" value="WBGene00284253"/>
</dbReference>
<dbReference type="AlphaFoldDB" id="A0A2A6C0J8"/>
<accession>A0A2A6C0J8</accession>
<proteinExistence type="predicted"/>
<evidence type="ECO:0000313" key="2">
    <source>
        <dbReference type="Proteomes" id="UP000005239"/>
    </source>
</evidence>
<reference evidence="1" key="2">
    <citation type="submission" date="2022-06" db="UniProtKB">
        <authorList>
            <consortium name="EnsemblMetazoa"/>
        </authorList>
    </citation>
    <scope>IDENTIFICATION</scope>
    <source>
        <strain evidence="1">PS312</strain>
    </source>
</reference>